<accession>A0A6S4TLJ0</accession>
<organism evidence="2 3">
    <name type="scientific">Aeromonas caviae</name>
    <name type="common">Aeromonas punctata</name>
    <dbReference type="NCBI Taxonomy" id="648"/>
    <lineage>
        <taxon>Bacteria</taxon>
        <taxon>Pseudomonadati</taxon>
        <taxon>Pseudomonadota</taxon>
        <taxon>Gammaproteobacteria</taxon>
        <taxon>Aeromonadales</taxon>
        <taxon>Aeromonadaceae</taxon>
        <taxon>Aeromonas</taxon>
    </lineage>
</organism>
<evidence type="ECO:0000256" key="1">
    <source>
        <dbReference type="SAM" id="MobiDB-lite"/>
    </source>
</evidence>
<gene>
    <name evidence="2" type="ORF">WP2W18E01_13910</name>
</gene>
<dbReference type="Proteomes" id="UP000515756">
    <property type="component" value="Chromosome"/>
</dbReference>
<evidence type="ECO:0000313" key="3">
    <source>
        <dbReference type="Proteomes" id="UP000515756"/>
    </source>
</evidence>
<dbReference type="EMBL" id="AP021927">
    <property type="protein sequence ID" value="BBQ29809.1"/>
    <property type="molecule type" value="Genomic_DNA"/>
</dbReference>
<sequence>MHHGHCTYYLNSRHRADISQKSGVKQTINRGDKLIGGGRHASARKSDGPLRRTDEYPPPLFHSVTAGIHVRFSQGTKKNGLYESSMRISGEVAWKMMRHLYWTHDGYGYSRRGSPINRSNLCNWVLLRHHLNSENNNAALQAALSRIGSGDQIRKSFRSLPSATCSAMALGIRP</sequence>
<name>A0A6S4TLJ0_AERCA</name>
<dbReference type="AlphaFoldDB" id="A0A6S4TLJ0"/>
<protein>
    <submittedName>
        <fullName evidence="2">Uncharacterized protein</fullName>
    </submittedName>
</protein>
<feature type="region of interest" description="Disordered" evidence="1">
    <location>
        <begin position="30"/>
        <end position="52"/>
    </location>
</feature>
<evidence type="ECO:0000313" key="2">
    <source>
        <dbReference type="EMBL" id="BBQ29809.1"/>
    </source>
</evidence>
<reference evidence="2 3" key="1">
    <citation type="submission" date="2019-12" db="EMBL/GenBank/DDBJ databases">
        <title>complete genome sequences of Aeromonas caviae str. WP2-W18-ESBL-01 isolated from wastewater treatment plant effluent.</title>
        <authorList>
            <person name="Sekizuka T."/>
            <person name="Itokawa K."/>
            <person name="Yatsu K."/>
            <person name="Inamine Y."/>
            <person name="Kuroda M."/>
        </authorList>
    </citation>
    <scope>NUCLEOTIDE SEQUENCE [LARGE SCALE GENOMIC DNA]</scope>
    <source>
        <strain evidence="2 3">WP2-W18-ESBL-01</strain>
    </source>
</reference>
<proteinExistence type="predicted"/>